<dbReference type="RefSeq" id="WP_154121196.1">
    <property type="nucleotide sequence ID" value="NZ_WJXB01000010.1"/>
</dbReference>
<feature type="transmembrane region" description="Helical" evidence="1">
    <location>
        <begin position="34"/>
        <end position="53"/>
    </location>
</feature>
<evidence type="ECO:0008006" key="4">
    <source>
        <dbReference type="Google" id="ProtNLM"/>
    </source>
</evidence>
<feature type="transmembrane region" description="Helical" evidence="1">
    <location>
        <begin position="7"/>
        <end position="28"/>
    </location>
</feature>
<protein>
    <recommendedName>
        <fullName evidence="4">DUF5668 domain-containing protein</fullName>
    </recommendedName>
</protein>
<feature type="transmembrane region" description="Helical" evidence="1">
    <location>
        <begin position="60"/>
        <end position="82"/>
    </location>
</feature>
<proteinExistence type="predicted"/>
<evidence type="ECO:0000313" key="2">
    <source>
        <dbReference type="EMBL" id="MRN55692.1"/>
    </source>
</evidence>
<keyword evidence="1" id="KW-1133">Transmembrane helix</keyword>
<sequence length="170" mass="18328">MSSKNDIKLGVLIAAAGIVILFGKLGVFGFLGRALWPLVILLPGLLLHVLFFSRRASATVLIPAGILTVYGVLFGLCNMWGWGLMKHLWPLLLLGIAVGLYEYSLYASRRISGLSVSAFILGLLSLVLFVFSLLGTGALYVLGAVLIAAGIWLITGRGKSRGRNKWNKGW</sequence>
<name>A0A7X2H8V9_9BACL</name>
<organism evidence="2 3">
    <name type="scientific">Paenibacillus monticola</name>
    <dbReference type="NCBI Taxonomy" id="2666075"/>
    <lineage>
        <taxon>Bacteria</taxon>
        <taxon>Bacillati</taxon>
        <taxon>Bacillota</taxon>
        <taxon>Bacilli</taxon>
        <taxon>Bacillales</taxon>
        <taxon>Paenibacillaceae</taxon>
        <taxon>Paenibacillus</taxon>
    </lineage>
</organism>
<evidence type="ECO:0000313" key="3">
    <source>
        <dbReference type="Proteomes" id="UP000463051"/>
    </source>
</evidence>
<feature type="transmembrane region" description="Helical" evidence="1">
    <location>
        <begin position="113"/>
        <end position="131"/>
    </location>
</feature>
<dbReference type="Proteomes" id="UP000463051">
    <property type="component" value="Unassembled WGS sequence"/>
</dbReference>
<dbReference type="EMBL" id="WJXB01000010">
    <property type="protein sequence ID" value="MRN55692.1"/>
    <property type="molecule type" value="Genomic_DNA"/>
</dbReference>
<keyword evidence="3" id="KW-1185">Reference proteome</keyword>
<evidence type="ECO:0000256" key="1">
    <source>
        <dbReference type="SAM" id="Phobius"/>
    </source>
</evidence>
<comment type="caution">
    <text evidence="2">The sequence shown here is derived from an EMBL/GenBank/DDBJ whole genome shotgun (WGS) entry which is preliminary data.</text>
</comment>
<feature type="transmembrane region" description="Helical" evidence="1">
    <location>
        <begin position="88"/>
        <end position="106"/>
    </location>
</feature>
<feature type="transmembrane region" description="Helical" evidence="1">
    <location>
        <begin position="137"/>
        <end position="155"/>
    </location>
</feature>
<gene>
    <name evidence="2" type="ORF">GJB61_22170</name>
</gene>
<keyword evidence="1" id="KW-0812">Transmembrane</keyword>
<keyword evidence="1" id="KW-0472">Membrane</keyword>
<accession>A0A7X2H8V9</accession>
<reference evidence="2 3" key="1">
    <citation type="submission" date="2019-11" db="EMBL/GenBank/DDBJ databases">
        <title>Paenibacillus monticola sp. nov., a novel PGPR strain isolated from mountain sample in China.</title>
        <authorList>
            <person name="Zhao Q."/>
            <person name="Li H.-P."/>
            <person name="Zhang J.-L."/>
        </authorList>
    </citation>
    <scope>NUCLEOTIDE SEQUENCE [LARGE SCALE GENOMIC DNA]</scope>
    <source>
        <strain evidence="2 3">LC-T2</strain>
    </source>
</reference>
<dbReference type="AlphaFoldDB" id="A0A7X2H8V9"/>